<dbReference type="AlphaFoldDB" id="A0A919UHI6"/>
<protein>
    <submittedName>
        <fullName evidence="2">Uncharacterized protein</fullName>
    </submittedName>
</protein>
<keyword evidence="1" id="KW-0472">Membrane</keyword>
<evidence type="ECO:0000313" key="2">
    <source>
        <dbReference type="EMBL" id="GIG52436.1"/>
    </source>
</evidence>
<name>A0A919UHI6_9ACTN</name>
<proteinExistence type="predicted"/>
<dbReference type="Proteomes" id="UP000660611">
    <property type="component" value="Unassembled WGS sequence"/>
</dbReference>
<accession>A0A919UHI6</accession>
<evidence type="ECO:0000313" key="3">
    <source>
        <dbReference type="Proteomes" id="UP000660611"/>
    </source>
</evidence>
<dbReference type="EMBL" id="BONQ01000179">
    <property type="protein sequence ID" value="GIG52436.1"/>
    <property type="molecule type" value="Genomic_DNA"/>
</dbReference>
<reference evidence="2" key="1">
    <citation type="submission" date="2021-01" db="EMBL/GenBank/DDBJ databases">
        <title>Whole genome shotgun sequence of Dactylosporangium siamense NBRC 106093.</title>
        <authorList>
            <person name="Komaki H."/>
            <person name="Tamura T."/>
        </authorList>
    </citation>
    <scope>NUCLEOTIDE SEQUENCE</scope>
    <source>
        <strain evidence="2">NBRC 106093</strain>
    </source>
</reference>
<gene>
    <name evidence="2" type="ORF">Dsi01nite_104770</name>
</gene>
<keyword evidence="1" id="KW-0812">Transmembrane</keyword>
<comment type="caution">
    <text evidence="2">The sequence shown here is derived from an EMBL/GenBank/DDBJ whole genome shotgun (WGS) entry which is preliminary data.</text>
</comment>
<evidence type="ECO:0000256" key="1">
    <source>
        <dbReference type="SAM" id="Phobius"/>
    </source>
</evidence>
<feature type="transmembrane region" description="Helical" evidence="1">
    <location>
        <begin position="52"/>
        <end position="76"/>
    </location>
</feature>
<dbReference type="RefSeq" id="WP_380084766.1">
    <property type="nucleotide sequence ID" value="NZ_JBHSBG010000044.1"/>
</dbReference>
<feature type="transmembrane region" description="Helical" evidence="1">
    <location>
        <begin position="83"/>
        <end position="104"/>
    </location>
</feature>
<keyword evidence="1" id="KW-1133">Transmembrane helix</keyword>
<keyword evidence="3" id="KW-1185">Reference proteome</keyword>
<organism evidence="2 3">
    <name type="scientific">Dactylosporangium siamense</name>
    <dbReference type="NCBI Taxonomy" id="685454"/>
    <lineage>
        <taxon>Bacteria</taxon>
        <taxon>Bacillati</taxon>
        <taxon>Actinomycetota</taxon>
        <taxon>Actinomycetes</taxon>
        <taxon>Micromonosporales</taxon>
        <taxon>Micromonosporaceae</taxon>
        <taxon>Dactylosporangium</taxon>
    </lineage>
</organism>
<sequence length="107" mass="10644">MRSRVLLVCLGLFIAAIGNGLVDGATFAAVRMAGGGRGCDVDLDTGGRGTVLFAMVLTYLAAHVVLGGLAAGLSAITRPADAYWAALGGGWVVLAAVSVASAFYPGC</sequence>